<comment type="caution">
    <text evidence="1">The sequence shown here is derived from an EMBL/GenBank/DDBJ whole genome shotgun (WGS) entry which is preliminary data.</text>
</comment>
<proteinExistence type="predicted"/>
<reference evidence="1 2" key="1">
    <citation type="submission" date="2021-03" db="EMBL/GenBank/DDBJ databases">
        <title>Antimicrobial resistance genes in bacteria isolated from Japanese honey, and their potential for conferring macrolide and lincosamide resistance in the American foulbrood pathogen Paenibacillus larvae.</title>
        <authorList>
            <person name="Okamoto M."/>
            <person name="Kumagai M."/>
            <person name="Kanamori H."/>
            <person name="Takamatsu D."/>
        </authorList>
    </citation>
    <scope>NUCLEOTIDE SEQUENCE [LARGE SCALE GENOMIC DNA]</scope>
    <source>
        <strain evidence="1 2">J34TS1</strain>
    </source>
</reference>
<evidence type="ECO:0000313" key="2">
    <source>
        <dbReference type="Proteomes" id="UP000682811"/>
    </source>
</evidence>
<keyword evidence="2" id="KW-1185">Reference proteome</keyword>
<organism evidence="1 2">
    <name type="scientific">Paenibacillus azoreducens</name>
    <dbReference type="NCBI Taxonomy" id="116718"/>
    <lineage>
        <taxon>Bacteria</taxon>
        <taxon>Bacillati</taxon>
        <taxon>Bacillota</taxon>
        <taxon>Bacilli</taxon>
        <taxon>Bacillales</taxon>
        <taxon>Paenibacillaceae</taxon>
        <taxon>Paenibacillus</taxon>
    </lineage>
</organism>
<sequence length="443" mass="51629">MDVIRLNELLPLDKKVTTIYTGSELLLAYELDKYAQTLLKKKLVLSDVTISEELLIGEHFSFVVTNGLDVGFKPIGTLKPYSDRNFFTKSVEGVYFKKDTDDEVVFELQSDIMANQVLNASSKKSAGYISLIAYIMVRSAKVNKPIPKLIIDHGAVYPDGFEYVDLYILMRFGNSLLDGLVEIRYLEESSTDKIQLDKFYNEAADGPSEIKEHQFDWIAFVMQFRQRGWMNRFYNKAEKFQYLTSEFEIGDVVLLYERIGATESNPGKLSECYPAVIEGFDEDSISLTYYPRVKTRLTEEIEIEAINSIPEELRVAQKIPTYVREKGNRTLISHRDDKIMRYDQETYFFGKTVKFNLNDFGVERYTYNENNFLQQLFETDGSYQFIPTNEGDKLAFFSTIDTVYHVFEDYNVEYKKDRFLEKYYYSKNRKPGYSIRLLDPKEG</sequence>
<accession>A0A920CUM2</accession>
<gene>
    <name evidence="1" type="ORF">J34TS1_43520</name>
</gene>
<dbReference type="EMBL" id="BORT01000023">
    <property type="protein sequence ID" value="GIO49587.1"/>
    <property type="molecule type" value="Genomic_DNA"/>
</dbReference>
<evidence type="ECO:0000313" key="1">
    <source>
        <dbReference type="EMBL" id="GIO49587.1"/>
    </source>
</evidence>
<name>A0A920CUM2_9BACL</name>
<dbReference type="AlphaFoldDB" id="A0A920CUM2"/>
<dbReference type="RefSeq" id="WP_120463183.1">
    <property type="nucleotide sequence ID" value="NZ_AP025343.1"/>
</dbReference>
<dbReference type="Proteomes" id="UP000682811">
    <property type="component" value="Unassembled WGS sequence"/>
</dbReference>
<protein>
    <submittedName>
        <fullName evidence="1">Uncharacterized protein</fullName>
    </submittedName>
</protein>